<proteinExistence type="predicted"/>
<dbReference type="AlphaFoldDB" id="A0A7S3LDH7"/>
<keyword evidence="3" id="KW-0223">Dioxygenase</keyword>
<organism evidence="8">
    <name type="scientific">Amphora coffeiformis</name>
    <dbReference type="NCBI Taxonomy" id="265554"/>
    <lineage>
        <taxon>Eukaryota</taxon>
        <taxon>Sar</taxon>
        <taxon>Stramenopiles</taxon>
        <taxon>Ochrophyta</taxon>
        <taxon>Bacillariophyta</taxon>
        <taxon>Bacillariophyceae</taxon>
        <taxon>Bacillariophycidae</taxon>
        <taxon>Thalassiophysales</taxon>
        <taxon>Catenulaceae</taxon>
        <taxon>Amphora</taxon>
    </lineage>
</organism>
<dbReference type="PANTHER" id="PTHR10869:SF226">
    <property type="entry name" value="PROLYL 4-HYDROXYLASE ALPHA SUBUNIT DOMAIN-CONTAINING PROTEIN"/>
    <property type="match status" value="1"/>
</dbReference>
<dbReference type="Gene3D" id="2.60.40.780">
    <property type="entry name" value="von Hippel-Lindau disease tumour suppressor, beta domain"/>
    <property type="match status" value="1"/>
</dbReference>
<dbReference type="GO" id="GO:0005506">
    <property type="term" value="F:iron ion binding"/>
    <property type="evidence" value="ECO:0007669"/>
    <property type="project" value="InterPro"/>
</dbReference>
<comment type="cofactor">
    <cofactor evidence="1">
        <name>L-ascorbate</name>
        <dbReference type="ChEBI" id="CHEBI:38290"/>
    </cofactor>
</comment>
<name>A0A7S3LDH7_9STRA</name>
<gene>
    <name evidence="8" type="ORF">ACOF00016_LOCUS15037</name>
</gene>
<evidence type="ECO:0000259" key="7">
    <source>
        <dbReference type="PROSITE" id="PS51471"/>
    </source>
</evidence>
<dbReference type="EMBL" id="HBIM01019948">
    <property type="protein sequence ID" value="CAE0418151.1"/>
    <property type="molecule type" value="Transcribed_RNA"/>
</dbReference>
<protein>
    <recommendedName>
        <fullName evidence="7">Fe2OG dioxygenase domain-containing protein</fullName>
    </recommendedName>
</protein>
<dbReference type="SMART" id="SM00702">
    <property type="entry name" value="P4Hc"/>
    <property type="match status" value="1"/>
</dbReference>
<feature type="domain" description="Fe2OG dioxygenase" evidence="7">
    <location>
        <begin position="321"/>
        <end position="434"/>
    </location>
</feature>
<dbReference type="InterPro" id="IPR005123">
    <property type="entry name" value="Oxoglu/Fe-dep_dioxygenase_dom"/>
</dbReference>
<dbReference type="InterPro" id="IPR006620">
    <property type="entry name" value="Pro_4_hyd_alph"/>
</dbReference>
<dbReference type="PANTHER" id="PTHR10869">
    <property type="entry name" value="PROLYL 4-HYDROXYLASE ALPHA SUBUNIT"/>
    <property type="match status" value="1"/>
</dbReference>
<feature type="chain" id="PRO_5031142473" description="Fe2OG dioxygenase domain-containing protein" evidence="6">
    <location>
        <begin position="24"/>
        <end position="454"/>
    </location>
</feature>
<evidence type="ECO:0000256" key="6">
    <source>
        <dbReference type="SAM" id="SignalP"/>
    </source>
</evidence>
<evidence type="ECO:0000256" key="5">
    <source>
        <dbReference type="ARBA" id="ARBA00023004"/>
    </source>
</evidence>
<evidence type="ECO:0000256" key="3">
    <source>
        <dbReference type="ARBA" id="ARBA00022964"/>
    </source>
</evidence>
<keyword evidence="4" id="KW-0560">Oxidoreductase</keyword>
<evidence type="ECO:0000313" key="8">
    <source>
        <dbReference type="EMBL" id="CAE0418151.1"/>
    </source>
</evidence>
<dbReference type="PROSITE" id="PS51471">
    <property type="entry name" value="FE2OG_OXY"/>
    <property type="match status" value="1"/>
</dbReference>
<keyword evidence="6" id="KW-0732">Signal</keyword>
<evidence type="ECO:0000256" key="4">
    <source>
        <dbReference type="ARBA" id="ARBA00023002"/>
    </source>
</evidence>
<dbReference type="FunFam" id="2.60.120.620:FF:000075">
    <property type="entry name" value="Predicted protein"/>
    <property type="match status" value="1"/>
</dbReference>
<dbReference type="Pfam" id="PF13640">
    <property type="entry name" value="2OG-FeII_Oxy_3"/>
    <property type="match status" value="1"/>
</dbReference>
<evidence type="ECO:0000256" key="2">
    <source>
        <dbReference type="ARBA" id="ARBA00022723"/>
    </source>
</evidence>
<dbReference type="GO" id="GO:0004656">
    <property type="term" value="F:procollagen-proline 4-dioxygenase activity"/>
    <property type="evidence" value="ECO:0007669"/>
    <property type="project" value="TreeGrafter"/>
</dbReference>
<keyword evidence="2" id="KW-0479">Metal-binding</keyword>
<reference evidence="8" key="1">
    <citation type="submission" date="2021-01" db="EMBL/GenBank/DDBJ databases">
        <authorList>
            <person name="Corre E."/>
            <person name="Pelletier E."/>
            <person name="Niang G."/>
            <person name="Scheremetjew M."/>
            <person name="Finn R."/>
            <person name="Kale V."/>
            <person name="Holt S."/>
            <person name="Cochrane G."/>
            <person name="Meng A."/>
            <person name="Brown T."/>
            <person name="Cohen L."/>
        </authorList>
    </citation>
    <scope>NUCLEOTIDE SEQUENCE</scope>
    <source>
        <strain evidence="8">CCMP127</strain>
    </source>
</reference>
<dbReference type="GO" id="GO:0031418">
    <property type="term" value="F:L-ascorbic acid binding"/>
    <property type="evidence" value="ECO:0007669"/>
    <property type="project" value="InterPro"/>
</dbReference>
<dbReference type="InterPro" id="IPR044862">
    <property type="entry name" value="Pro_4_hyd_alph_FE2OG_OXY"/>
</dbReference>
<dbReference type="InterPro" id="IPR045054">
    <property type="entry name" value="P4HA-like"/>
</dbReference>
<accession>A0A7S3LDH7</accession>
<keyword evidence="5" id="KW-0408">Iron</keyword>
<dbReference type="GO" id="GO:0005783">
    <property type="term" value="C:endoplasmic reticulum"/>
    <property type="evidence" value="ECO:0007669"/>
    <property type="project" value="TreeGrafter"/>
</dbReference>
<sequence>MMQWKQCVLFAAAALAMPKLLHAVTTMERQFKVVNESGERVSVEWVDPNDGHRIPLGAPTSGESVNINSFVNHTFVIRSEEASLGDENCTEEYYQVTDDEIQILIVKDGLVVEQSMIHDLKPSSGKAAKESEQVDFTSDCRKQAERALKKKNLPQSVIFERLTECLTQNAAELIVEKSDELVLEANLRVEMSRLAENYTCADPTKEVSTPIAIKTWNHKGVDREVHILHERPGSQIHMLKDFISAEECQAIQDLAEPLLHRGTVADGKGGSKMSENRKAWQAGLKVDWSKEAEGDPLANVKRRLFDYANQAAGYSMQVEGQEDVMSIQYFGNGLDDPTPDRYMPHCDGQCDGLPFKTGGRVATMVMYCDVPEVGGATNFQNAGVFVKPVKGAAAFFSYLNPETMVTESGFTTHSGCPVLQGTKRIAVQWMRIGVDENNPWDSFDTNTVQYKEYQ</sequence>
<dbReference type="InterPro" id="IPR037140">
    <property type="entry name" value="VHL_beta_dom_sf"/>
</dbReference>
<dbReference type="Gene3D" id="2.60.120.620">
    <property type="entry name" value="q2cbj1_9rhob like domain"/>
    <property type="match status" value="1"/>
</dbReference>
<evidence type="ECO:0000256" key="1">
    <source>
        <dbReference type="ARBA" id="ARBA00001961"/>
    </source>
</evidence>
<feature type="signal peptide" evidence="6">
    <location>
        <begin position="1"/>
        <end position="23"/>
    </location>
</feature>